<evidence type="ECO:0000256" key="1">
    <source>
        <dbReference type="SAM" id="MobiDB-lite"/>
    </source>
</evidence>
<keyword evidence="3" id="KW-1185">Reference proteome</keyword>
<dbReference type="Proteomes" id="UP000324222">
    <property type="component" value="Unassembled WGS sequence"/>
</dbReference>
<gene>
    <name evidence="2" type="ORF">E2C01_076052</name>
</gene>
<name>A0A5B7IHC5_PORTR</name>
<feature type="region of interest" description="Disordered" evidence="1">
    <location>
        <begin position="1"/>
        <end position="46"/>
    </location>
</feature>
<dbReference type="AlphaFoldDB" id="A0A5B7IHC5"/>
<sequence length="71" mass="7693">METQVFHWGEDSSGRQTADPSFAARGKQSAREERNNTDNHSSRGINRAASLLLGRALLTRAGGSPGARKRV</sequence>
<evidence type="ECO:0000313" key="2">
    <source>
        <dbReference type="EMBL" id="MPC81436.1"/>
    </source>
</evidence>
<proteinExistence type="predicted"/>
<comment type="caution">
    <text evidence="2">The sequence shown here is derived from an EMBL/GenBank/DDBJ whole genome shotgun (WGS) entry which is preliminary data.</text>
</comment>
<evidence type="ECO:0000313" key="3">
    <source>
        <dbReference type="Proteomes" id="UP000324222"/>
    </source>
</evidence>
<reference evidence="2 3" key="1">
    <citation type="submission" date="2019-05" db="EMBL/GenBank/DDBJ databases">
        <title>Another draft genome of Portunus trituberculatus and its Hox gene families provides insights of decapod evolution.</title>
        <authorList>
            <person name="Jeong J.-H."/>
            <person name="Song I."/>
            <person name="Kim S."/>
            <person name="Choi T."/>
            <person name="Kim D."/>
            <person name="Ryu S."/>
            <person name="Kim W."/>
        </authorList>
    </citation>
    <scope>NUCLEOTIDE SEQUENCE [LARGE SCALE GENOMIC DNA]</scope>
    <source>
        <tissue evidence="2">Muscle</tissue>
    </source>
</reference>
<dbReference type="EMBL" id="VSRR010056948">
    <property type="protein sequence ID" value="MPC81436.1"/>
    <property type="molecule type" value="Genomic_DNA"/>
</dbReference>
<organism evidence="2 3">
    <name type="scientific">Portunus trituberculatus</name>
    <name type="common">Swimming crab</name>
    <name type="synonym">Neptunus trituberculatus</name>
    <dbReference type="NCBI Taxonomy" id="210409"/>
    <lineage>
        <taxon>Eukaryota</taxon>
        <taxon>Metazoa</taxon>
        <taxon>Ecdysozoa</taxon>
        <taxon>Arthropoda</taxon>
        <taxon>Crustacea</taxon>
        <taxon>Multicrustacea</taxon>
        <taxon>Malacostraca</taxon>
        <taxon>Eumalacostraca</taxon>
        <taxon>Eucarida</taxon>
        <taxon>Decapoda</taxon>
        <taxon>Pleocyemata</taxon>
        <taxon>Brachyura</taxon>
        <taxon>Eubrachyura</taxon>
        <taxon>Portunoidea</taxon>
        <taxon>Portunidae</taxon>
        <taxon>Portuninae</taxon>
        <taxon>Portunus</taxon>
    </lineage>
</organism>
<accession>A0A5B7IHC5</accession>
<feature type="compositionally biased region" description="Basic and acidic residues" evidence="1">
    <location>
        <begin position="29"/>
        <end position="41"/>
    </location>
</feature>
<protein>
    <submittedName>
        <fullName evidence="2">Uncharacterized protein</fullName>
    </submittedName>
</protein>